<dbReference type="SMART" id="SM00829">
    <property type="entry name" value="PKS_ER"/>
    <property type="match status" value="1"/>
</dbReference>
<keyword evidence="5" id="KW-1185">Reference proteome</keyword>
<organism evidence="4 5">
    <name type="scientific">Holothuria leucospilota</name>
    <name type="common">Black long sea cucumber</name>
    <name type="synonym">Mertensiothuria leucospilota</name>
    <dbReference type="NCBI Taxonomy" id="206669"/>
    <lineage>
        <taxon>Eukaryota</taxon>
        <taxon>Metazoa</taxon>
        <taxon>Echinodermata</taxon>
        <taxon>Eleutherozoa</taxon>
        <taxon>Echinozoa</taxon>
        <taxon>Holothuroidea</taxon>
        <taxon>Aspidochirotacea</taxon>
        <taxon>Aspidochirotida</taxon>
        <taxon>Holothuriidae</taxon>
        <taxon>Holothuria</taxon>
    </lineage>
</organism>
<dbReference type="FunFam" id="3.40.50.720:FF:000121">
    <property type="entry name" value="Prostaglandin reductase 2"/>
    <property type="match status" value="1"/>
</dbReference>
<evidence type="ECO:0000313" key="5">
    <source>
        <dbReference type="Proteomes" id="UP001152320"/>
    </source>
</evidence>
<gene>
    <name evidence="4" type="ORF">HOLleu_36832</name>
</gene>
<dbReference type="InterPro" id="IPR051397">
    <property type="entry name" value="Zn-ADH-like_protein"/>
</dbReference>
<sequence>MNLGTYSDYQIIQSKFALPLPDLNPAYLGLMASAMTAELALTECGPLKKGQKVLVTDPTAAAGGTGQFAVQLAKLAGCHVVGTCSNDQKAAFLKSIGCDRPINYKKENLKAVLKTEYKDGIDVIYESIGGEIFDTCFNALALHGRLIVIGAISSYSYDAKPHASPVLPRLPLSLLMRSSSIHGFFLAHYRHKYRESLMRLMQMYGSGQLQVSMDNGKNAPEKFQGLDSIFKAVDYMYSGRNEGKIYVELQDASKY</sequence>
<dbReference type="OrthoDB" id="9992527at2759"/>
<evidence type="ECO:0000256" key="1">
    <source>
        <dbReference type="ARBA" id="ARBA00011981"/>
    </source>
</evidence>
<evidence type="ECO:0000259" key="3">
    <source>
        <dbReference type="SMART" id="SM00829"/>
    </source>
</evidence>
<accession>A0A9Q0YP79</accession>
<dbReference type="AlphaFoldDB" id="A0A9Q0YP79"/>
<dbReference type="GO" id="GO:0005739">
    <property type="term" value="C:mitochondrion"/>
    <property type="evidence" value="ECO:0007669"/>
    <property type="project" value="TreeGrafter"/>
</dbReference>
<dbReference type="SUPFAM" id="SSF51735">
    <property type="entry name" value="NAD(P)-binding Rossmann-fold domains"/>
    <property type="match status" value="1"/>
</dbReference>
<name>A0A9Q0YP79_HOLLE</name>
<reference evidence="4" key="1">
    <citation type="submission" date="2021-10" db="EMBL/GenBank/DDBJ databases">
        <title>Tropical sea cucumber genome reveals ecological adaptation and Cuvierian tubules defense mechanism.</title>
        <authorList>
            <person name="Chen T."/>
        </authorList>
    </citation>
    <scope>NUCLEOTIDE SEQUENCE</scope>
    <source>
        <strain evidence="4">Nanhai2018</strain>
        <tissue evidence="4">Muscle</tissue>
    </source>
</reference>
<dbReference type="PANTHER" id="PTHR43677">
    <property type="entry name" value="SHORT-CHAIN DEHYDROGENASE/REDUCTASE"/>
    <property type="match status" value="1"/>
</dbReference>
<evidence type="ECO:0000256" key="2">
    <source>
        <dbReference type="ARBA" id="ARBA00023002"/>
    </source>
</evidence>
<dbReference type="Pfam" id="PF00107">
    <property type="entry name" value="ADH_zinc_N"/>
    <property type="match status" value="1"/>
</dbReference>
<feature type="domain" description="Enoyl reductase (ER)" evidence="3">
    <location>
        <begin position="4"/>
        <end position="247"/>
    </location>
</feature>
<proteinExistence type="predicted"/>
<dbReference type="EC" id="1.3.1.48" evidence="1"/>
<dbReference type="InterPro" id="IPR013149">
    <property type="entry name" value="ADH-like_C"/>
</dbReference>
<dbReference type="Gene3D" id="3.40.50.720">
    <property type="entry name" value="NAD(P)-binding Rossmann-like Domain"/>
    <property type="match status" value="1"/>
</dbReference>
<dbReference type="GO" id="GO:0047522">
    <property type="term" value="F:15-oxoprostaglandin 13-reductase [NAD(P)+] activity"/>
    <property type="evidence" value="ECO:0007669"/>
    <property type="project" value="UniProtKB-EC"/>
</dbReference>
<dbReference type="Proteomes" id="UP001152320">
    <property type="component" value="Chromosome 19"/>
</dbReference>
<evidence type="ECO:0000313" key="4">
    <source>
        <dbReference type="EMBL" id="KAJ8024179.1"/>
    </source>
</evidence>
<dbReference type="InterPro" id="IPR036291">
    <property type="entry name" value="NAD(P)-bd_dom_sf"/>
</dbReference>
<comment type="caution">
    <text evidence="4">The sequence shown here is derived from an EMBL/GenBank/DDBJ whole genome shotgun (WGS) entry which is preliminary data.</text>
</comment>
<dbReference type="PANTHER" id="PTHR43677:SF3">
    <property type="entry name" value="PROSTAGLANDIN REDUCTASE 3"/>
    <property type="match status" value="1"/>
</dbReference>
<dbReference type="EMBL" id="JAIZAY010000019">
    <property type="protein sequence ID" value="KAJ8024179.1"/>
    <property type="molecule type" value="Genomic_DNA"/>
</dbReference>
<protein>
    <recommendedName>
        <fullName evidence="1">15-oxoprostaglandin 13-reductase</fullName>
        <ecNumber evidence="1">1.3.1.48</ecNumber>
    </recommendedName>
</protein>
<dbReference type="InterPro" id="IPR020843">
    <property type="entry name" value="ER"/>
</dbReference>
<keyword evidence="2" id="KW-0560">Oxidoreductase</keyword>